<dbReference type="NCBIfam" id="NF008683">
    <property type="entry name" value="PRK11700.1-6"/>
    <property type="match status" value="1"/>
</dbReference>
<dbReference type="InterPro" id="IPR010393">
    <property type="entry name" value="DUF991_YecM-like"/>
</dbReference>
<proteinExistence type="predicted"/>
<organism evidence="1 2">
    <name type="scientific">Vibrio mangrovi</name>
    <dbReference type="NCBI Taxonomy" id="474394"/>
    <lineage>
        <taxon>Bacteria</taxon>
        <taxon>Pseudomonadati</taxon>
        <taxon>Pseudomonadota</taxon>
        <taxon>Gammaproteobacteria</taxon>
        <taxon>Vibrionales</taxon>
        <taxon>Vibrionaceae</taxon>
        <taxon>Vibrio</taxon>
    </lineage>
</organism>
<dbReference type="PANTHER" id="PTHR37519:SF1">
    <property type="entry name" value="DIHYDROXYBIPHENYL DIOXYGENASE DOMAIN-CONTAINING PROTEIN"/>
    <property type="match status" value="1"/>
</dbReference>
<gene>
    <name evidence="1" type="ORF">SBX37_00870</name>
</gene>
<dbReference type="Proteomes" id="UP001283366">
    <property type="component" value="Unassembled WGS sequence"/>
</dbReference>
<sequence>MQSFLTTNRLMPVQMYEDVSVFIHKISELCDFLQMDLSPFHLDHIAMRINDRQYAEAAHQLWLSEGKEISSAEIHGRPIIVIELEEPMTLGSWTTRHVELPYPAKGKIYSRQGWEHVEFVVPSEATTVENFLQDIWQRFPALEEMWPMLEQQGIQVKCSSPQGEGERLANPTIAFRRENICFKLHPYSLAQVIASEKKAGTDN</sequence>
<protein>
    <submittedName>
        <fullName evidence="1">VOC family protein</fullName>
    </submittedName>
</protein>
<reference evidence="1 2" key="1">
    <citation type="submission" date="2023-11" db="EMBL/GenBank/DDBJ databases">
        <title>Plant-associative lifestyle of Vibrio porteresiae and its evolutionary dynamics.</title>
        <authorList>
            <person name="Rameshkumar N."/>
            <person name="Kirti K."/>
        </authorList>
    </citation>
    <scope>NUCLEOTIDE SEQUENCE [LARGE SCALE GENOMIC DNA]</scope>
    <source>
        <strain evidence="1 2">MSSRF38</strain>
    </source>
</reference>
<evidence type="ECO:0000313" key="2">
    <source>
        <dbReference type="Proteomes" id="UP001283366"/>
    </source>
</evidence>
<dbReference type="RefSeq" id="WP_318586158.1">
    <property type="nucleotide sequence ID" value="NZ_JAWRCO010000001.1"/>
</dbReference>
<keyword evidence="2" id="KW-1185">Reference proteome</keyword>
<name>A0ABU4I4C6_9VIBR</name>
<dbReference type="SUPFAM" id="SSF54593">
    <property type="entry name" value="Glyoxalase/Bleomycin resistance protein/Dihydroxybiphenyl dioxygenase"/>
    <property type="match status" value="1"/>
</dbReference>
<evidence type="ECO:0000313" key="1">
    <source>
        <dbReference type="EMBL" id="MDW6001462.1"/>
    </source>
</evidence>
<dbReference type="EMBL" id="JAWRCO010000001">
    <property type="protein sequence ID" value="MDW6001462.1"/>
    <property type="molecule type" value="Genomic_DNA"/>
</dbReference>
<dbReference type="PANTHER" id="PTHR37519">
    <property type="match status" value="1"/>
</dbReference>
<dbReference type="Gene3D" id="3.10.180.10">
    <property type="entry name" value="2,3-Dihydroxybiphenyl 1,2-Dioxygenase, domain 1"/>
    <property type="match status" value="1"/>
</dbReference>
<accession>A0ABU4I4C6</accession>
<comment type="caution">
    <text evidence="1">The sequence shown here is derived from an EMBL/GenBank/DDBJ whole genome shotgun (WGS) entry which is preliminary data.</text>
</comment>
<dbReference type="Pfam" id="PF06185">
    <property type="entry name" value="YecM"/>
    <property type="match status" value="1"/>
</dbReference>
<dbReference type="InterPro" id="IPR029068">
    <property type="entry name" value="Glyas_Bleomycin-R_OHBP_Dase"/>
</dbReference>